<evidence type="ECO:0000256" key="6">
    <source>
        <dbReference type="ARBA" id="ARBA00022989"/>
    </source>
</evidence>
<evidence type="ECO:0000256" key="8">
    <source>
        <dbReference type="RuleBase" id="RU000477"/>
    </source>
</evidence>
<sequence>MKKYISEIIGTFVLVFVGTAAVTIGQAKVLGIGLSFGLAVTIMAYSVGAISGGHFNPAVTFGMWINKRISGTDAIYYVISQFVGAILASGVVKYLLGAMGASTSNLGQTDFAKISAVPALVTETLVTFLFVLVILLVTSKKFGNANFAGLIIGLTLGFMIIASLNLTGGSLNPARSFGPAILVGGTALAHYWVYVVAPLLGAAIAAYVAKFLGSEEN</sequence>
<evidence type="ECO:0000256" key="1">
    <source>
        <dbReference type="ARBA" id="ARBA00004651"/>
    </source>
</evidence>
<evidence type="ECO:0000256" key="3">
    <source>
        <dbReference type="ARBA" id="ARBA00022448"/>
    </source>
</evidence>
<keyword evidence="3 8" id="KW-0813">Transport</keyword>
<dbReference type="RefSeq" id="WP_138473647.1">
    <property type="nucleotide sequence ID" value="NZ_VBTH01000001.1"/>
</dbReference>
<keyword evidence="6 9" id="KW-1133">Transmembrane helix</keyword>
<dbReference type="Pfam" id="PF00230">
    <property type="entry name" value="MIP"/>
    <property type="match status" value="1"/>
</dbReference>
<keyword evidence="7 9" id="KW-0472">Membrane</keyword>
<name>A0A5R9BYF0_9LACO</name>
<feature type="transmembrane region" description="Helical" evidence="9">
    <location>
        <begin position="191"/>
        <end position="212"/>
    </location>
</feature>
<dbReference type="AlphaFoldDB" id="A0A5R9BYF0"/>
<dbReference type="Gene3D" id="1.20.1080.10">
    <property type="entry name" value="Glycerol uptake facilitator protein"/>
    <property type="match status" value="1"/>
</dbReference>
<dbReference type="InterPro" id="IPR022357">
    <property type="entry name" value="MIP_CS"/>
</dbReference>
<dbReference type="SUPFAM" id="SSF81338">
    <property type="entry name" value="Aquaporin-like"/>
    <property type="match status" value="1"/>
</dbReference>
<dbReference type="PANTHER" id="PTHR19139:SF199">
    <property type="entry name" value="MIP17260P"/>
    <property type="match status" value="1"/>
</dbReference>
<reference evidence="10 11" key="1">
    <citation type="submission" date="2019-05" db="EMBL/GenBank/DDBJ databases">
        <title>The metagenome of a microbial culture collection derived from dairy environment covers the genomic content of the human microbiome.</title>
        <authorList>
            <person name="Roder T."/>
            <person name="Wuthrich D."/>
            <person name="Sattari Z."/>
            <person name="Von Ah U."/>
            <person name="Bar C."/>
            <person name="Ronchi F."/>
            <person name="Macpherson A.J."/>
            <person name="Ganal-Vonarburg S.C."/>
            <person name="Bruggmann R."/>
            <person name="Vergeres G."/>
        </authorList>
    </citation>
    <scope>NUCLEOTIDE SEQUENCE [LARGE SCALE GENOMIC DNA]</scope>
    <source>
        <strain evidence="10 11">FAM 18815</strain>
    </source>
</reference>
<dbReference type="EMBL" id="VBTH01000001">
    <property type="protein sequence ID" value="TLQ05778.1"/>
    <property type="molecule type" value="Genomic_DNA"/>
</dbReference>
<dbReference type="InterPro" id="IPR000425">
    <property type="entry name" value="MIP"/>
</dbReference>
<evidence type="ECO:0000256" key="4">
    <source>
        <dbReference type="ARBA" id="ARBA00022475"/>
    </source>
</evidence>
<comment type="subcellular location">
    <subcellularLocation>
        <location evidence="1">Cell membrane</location>
        <topology evidence="1">Multi-pass membrane protein</topology>
    </subcellularLocation>
</comment>
<evidence type="ECO:0000256" key="5">
    <source>
        <dbReference type="ARBA" id="ARBA00022692"/>
    </source>
</evidence>
<evidence type="ECO:0000256" key="2">
    <source>
        <dbReference type="ARBA" id="ARBA00006175"/>
    </source>
</evidence>
<comment type="similarity">
    <text evidence="2 8">Belongs to the MIP/aquaporin (TC 1.A.8) family.</text>
</comment>
<proteinExistence type="inferred from homology"/>
<dbReference type="InterPro" id="IPR023271">
    <property type="entry name" value="Aquaporin-like"/>
</dbReference>
<dbReference type="PROSITE" id="PS00221">
    <property type="entry name" value="MIP"/>
    <property type="match status" value="1"/>
</dbReference>
<dbReference type="OrthoDB" id="9807293at2"/>
<dbReference type="PRINTS" id="PR00783">
    <property type="entry name" value="MINTRINSICP"/>
</dbReference>
<dbReference type="GO" id="GO:0015250">
    <property type="term" value="F:water channel activity"/>
    <property type="evidence" value="ECO:0007669"/>
    <property type="project" value="TreeGrafter"/>
</dbReference>
<gene>
    <name evidence="10" type="ORF">FEZ51_00945</name>
</gene>
<evidence type="ECO:0000313" key="11">
    <source>
        <dbReference type="Proteomes" id="UP000305541"/>
    </source>
</evidence>
<feature type="transmembrane region" description="Helical" evidence="9">
    <location>
        <begin position="116"/>
        <end position="137"/>
    </location>
</feature>
<dbReference type="Proteomes" id="UP000305541">
    <property type="component" value="Unassembled WGS sequence"/>
</dbReference>
<evidence type="ECO:0000313" key="10">
    <source>
        <dbReference type="EMBL" id="TLQ05778.1"/>
    </source>
</evidence>
<evidence type="ECO:0000256" key="9">
    <source>
        <dbReference type="SAM" id="Phobius"/>
    </source>
</evidence>
<feature type="transmembrane region" description="Helical" evidence="9">
    <location>
        <begin position="30"/>
        <end position="53"/>
    </location>
</feature>
<dbReference type="PANTHER" id="PTHR19139">
    <property type="entry name" value="AQUAPORIN TRANSPORTER"/>
    <property type="match status" value="1"/>
</dbReference>
<organism evidence="10 11">
    <name type="scientific">Pediococcus stilesii</name>
    <dbReference type="NCBI Taxonomy" id="331679"/>
    <lineage>
        <taxon>Bacteria</taxon>
        <taxon>Bacillati</taxon>
        <taxon>Bacillota</taxon>
        <taxon>Bacilli</taxon>
        <taxon>Lactobacillales</taxon>
        <taxon>Lactobacillaceae</taxon>
        <taxon>Pediococcus</taxon>
    </lineage>
</organism>
<accession>A0A5R9BYF0</accession>
<dbReference type="GO" id="GO:0005886">
    <property type="term" value="C:plasma membrane"/>
    <property type="evidence" value="ECO:0007669"/>
    <property type="project" value="UniProtKB-SubCell"/>
</dbReference>
<feature type="transmembrane region" description="Helical" evidence="9">
    <location>
        <begin position="149"/>
        <end position="171"/>
    </location>
</feature>
<evidence type="ECO:0000256" key="7">
    <source>
        <dbReference type="ARBA" id="ARBA00023136"/>
    </source>
</evidence>
<keyword evidence="5 8" id="KW-0812">Transmembrane</keyword>
<feature type="transmembrane region" description="Helical" evidence="9">
    <location>
        <begin position="74"/>
        <end position="96"/>
    </location>
</feature>
<comment type="caution">
    <text evidence="10">The sequence shown here is derived from an EMBL/GenBank/DDBJ whole genome shotgun (WGS) entry which is preliminary data.</text>
</comment>
<protein>
    <submittedName>
        <fullName evidence="10">Aquaporin</fullName>
    </submittedName>
</protein>
<keyword evidence="4" id="KW-1003">Cell membrane</keyword>
<dbReference type="InterPro" id="IPR034294">
    <property type="entry name" value="Aquaporin_transptr"/>
</dbReference>